<keyword evidence="5" id="KW-1185">Reference proteome</keyword>
<dbReference type="InterPro" id="IPR041467">
    <property type="entry name" value="Sco4008_C"/>
</dbReference>
<dbReference type="Pfam" id="PF00440">
    <property type="entry name" value="TetR_N"/>
    <property type="match status" value="1"/>
</dbReference>
<organism evidence="4 5">
    <name type="scientific">Nonomuraea rosea</name>
    <dbReference type="NCBI Taxonomy" id="638574"/>
    <lineage>
        <taxon>Bacteria</taxon>
        <taxon>Bacillati</taxon>
        <taxon>Actinomycetota</taxon>
        <taxon>Actinomycetes</taxon>
        <taxon>Streptosporangiales</taxon>
        <taxon>Streptosporangiaceae</taxon>
        <taxon>Nonomuraea</taxon>
    </lineage>
</organism>
<feature type="domain" description="HTH tetR-type" evidence="3">
    <location>
        <begin position="6"/>
        <end position="66"/>
    </location>
</feature>
<dbReference type="SUPFAM" id="SSF46689">
    <property type="entry name" value="Homeodomain-like"/>
    <property type="match status" value="1"/>
</dbReference>
<dbReference type="SUPFAM" id="SSF48498">
    <property type="entry name" value="Tetracyclin repressor-like, C-terminal domain"/>
    <property type="match status" value="1"/>
</dbReference>
<reference evidence="5" key="1">
    <citation type="journal article" date="2019" name="Int. J. Syst. Evol. Microbiol.">
        <title>The Global Catalogue of Microorganisms (GCM) 10K type strain sequencing project: providing services to taxonomists for standard genome sequencing and annotation.</title>
        <authorList>
            <consortium name="The Broad Institute Genomics Platform"/>
            <consortium name="The Broad Institute Genome Sequencing Center for Infectious Disease"/>
            <person name="Wu L."/>
            <person name="Ma J."/>
        </authorList>
    </citation>
    <scope>NUCLEOTIDE SEQUENCE [LARGE SCALE GENOMIC DNA]</scope>
    <source>
        <strain evidence="5">JCM 17326</strain>
    </source>
</reference>
<dbReference type="PANTHER" id="PTHR30328">
    <property type="entry name" value="TRANSCRIPTIONAL REPRESSOR"/>
    <property type="match status" value="1"/>
</dbReference>
<dbReference type="Proteomes" id="UP001500630">
    <property type="component" value="Unassembled WGS sequence"/>
</dbReference>
<evidence type="ECO:0000313" key="4">
    <source>
        <dbReference type="EMBL" id="GAA3619369.1"/>
    </source>
</evidence>
<dbReference type="InterPro" id="IPR009057">
    <property type="entry name" value="Homeodomain-like_sf"/>
</dbReference>
<dbReference type="PANTHER" id="PTHR30328:SF54">
    <property type="entry name" value="HTH-TYPE TRANSCRIPTIONAL REPRESSOR SCO4008"/>
    <property type="match status" value="1"/>
</dbReference>
<evidence type="ECO:0000256" key="2">
    <source>
        <dbReference type="PROSITE-ProRule" id="PRU00335"/>
    </source>
</evidence>
<protein>
    <submittedName>
        <fullName evidence="4">TetR family transcriptional regulator</fullName>
    </submittedName>
</protein>
<keyword evidence="1 2" id="KW-0238">DNA-binding</keyword>
<accession>A0ABP6ZU98</accession>
<comment type="caution">
    <text evidence="4">The sequence shown here is derived from an EMBL/GenBank/DDBJ whole genome shotgun (WGS) entry which is preliminary data.</text>
</comment>
<feature type="DNA-binding region" description="H-T-H motif" evidence="2">
    <location>
        <begin position="29"/>
        <end position="48"/>
    </location>
</feature>
<evidence type="ECO:0000259" key="3">
    <source>
        <dbReference type="PROSITE" id="PS50977"/>
    </source>
</evidence>
<dbReference type="RefSeq" id="WP_345578519.1">
    <property type="nucleotide sequence ID" value="NZ_BAABDQ010000059.1"/>
</dbReference>
<name>A0ABP6ZU98_9ACTN</name>
<dbReference type="PROSITE" id="PS50977">
    <property type="entry name" value="HTH_TETR_2"/>
    <property type="match status" value="1"/>
</dbReference>
<evidence type="ECO:0000256" key="1">
    <source>
        <dbReference type="ARBA" id="ARBA00023125"/>
    </source>
</evidence>
<evidence type="ECO:0000313" key="5">
    <source>
        <dbReference type="Proteomes" id="UP001500630"/>
    </source>
</evidence>
<sequence>MTYDSEATRQRIFEAATAEFAAYGLAGARVDRIATAARANKQAIYLYFGGKEKLFGQVVKAELDEICHAVTLDPRTLPESVGRLFDWYHEHPELIRLLLWEALESDGGPVEGEHERLESYRGHVGGLMAAGLDGPATAQDWLFTILGLVAWNFTVPQLRRLILEEPDPERAVARRRAVVVDLARVLAEQAVTSAPSAAPARAGSGGPA</sequence>
<dbReference type="Gene3D" id="1.10.357.10">
    <property type="entry name" value="Tetracycline Repressor, domain 2"/>
    <property type="match status" value="1"/>
</dbReference>
<dbReference type="InterPro" id="IPR050109">
    <property type="entry name" value="HTH-type_TetR-like_transc_reg"/>
</dbReference>
<dbReference type="InterPro" id="IPR036271">
    <property type="entry name" value="Tet_transcr_reg_TetR-rel_C_sf"/>
</dbReference>
<proteinExistence type="predicted"/>
<dbReference type="EMBL" id="BAABDQ010000059">
    <property type="protein sequence ID" value="GAA3619369.1"/>
    <property type="molecule type" value="Genomic_DNA"/>
</dbReference>
<dbReference type="InterPro" id="IPR001647">
    <property type="entry name" value="HTH_TetR"/>
</dbReference>
<gene>
    <name evidence="4" type="ORF">GCM10022419_126250</name>
</gene>
<dbReference type="Pfam" id="PF17926">
    <property type="entry name" value="TetR_C_21"/>
    <property type="match status" value="1"/>
</dbReference>